<dbReference type="Pfam" id="PF01650">
    <property type="entry name" value="Peptidase_C13"/>
    <property type="match status" value="1"/>
</dbReference>
<evidence type="ECO:0000256" key="3">
    <source>
        <dbReference type="ARBA" id="ARBA00022502"/>
    </source>
</evidence>
<dbReference type="Gene3D" id="3.40.50.1460">
    <property type="match status" value="1"/>
</dbReference>
<comment type="similarity">
    <text evidence="2">Belongs to the peptidase C13 family.</text>
</comment>
<name>A0ABY8CQ31_ENCHE</name>
<gene>
    <name evidence="5" type="ORF">PFJ87_09g01300</name>
</gene>
<organism evidence="5 6">
    <name type="scientific">Encephalitozoon hellem</name>
    <name type="common">Microsporidian parasite</name>
    <dbReference type="NCBI Taxonomy" id="27973"/>
    <lineage>
        <taxon>Eukaryota</taxon>
        <taxon>Fungi</taxon>
        <taxon>Fungi incertae sedis</taxon>
        <taxon>Microsporidia</taxon>
        <taxon>Unikaryonidae</taxon>
        <taxon>Encephalitozoon</taxon>
    </lineage>
</organism>
<dbReference type="PANTHER" id="PTHR48067:SF1">
    <property type="entry name" value="GPI-ANCHOR TRANSAMIDASE"/>
    <property type="match status" value="1"/>
</dbReference>
<sequence length="297" mass="33738">MHPLPMIQRLFAPLTGQYYADAKSTHTQKMFLILLYTLGALAKNYAILLNSSRGFHNYRHMANVYIFYNVLKENGFDDDQILIISYENQIQDVRNADKKGVYIDEDLRIPYSGFRPTKNALEDLLNAISGNCDKLKDADESSNVLVYLNGHGNETFLKFGSIHFMTKDDIMARIPKLARRVGKVLLVVDTCQADALVDRDALPDNVFVVATSKMGQPAISSFSSSLICANVADNFPYFFFKRFGEGIDAEAKLADLFAELNKEPLGSELVFDEEKDFRFGDFFVQNNRYELLPFRES</sequence>
<reference evidence="5 6" key="1">
    <citation type="submission" date="2023-02" db="EMBL/GenBank/DDBJ databases">
        <title>Encephalitozoon hellem ATCC 50451 complete genome.</title>
        <authorList>
            <person name="Mascarenhas dos Santos A.C."/>
            <person name="Julian A.T."/>
            <person name="Pombert J.-F."/>
        </authorList>
    </citation>
    <scope>NUCLEOTIDE SEQUENCE [LARGE SCALE GENOMIC DNA]</scope>
    <source>
        <strain evidence="5 6">ATCC 50451</strain>
    </source>
</reference>
<dbReference type="EMBL" id="CP119070">
    <property type="protein sequence ID" value="WEL39502.1"/>
    <property type="molecule type" value="Genomic_DNA"/>
</dbReference>
<dbReference type="Proteomes" id="UP001217963">
    <property type="component" value="Chromosome IX"/>
</dbReference>
<dbReference type="InterPro" id="IPR028361">
    <property type="entry name" value="GPI_transamidase"/>
</dbReference>
<dbReference type="InterPro" id="IPR001096">
    <property type="entry name" value="Peptidase_C13"/>
</dbReference>
<proteinExistence type="inferred from homology"/>
<keyword evidence="4" id="KW-0732">Signal</keyword>
<evidence type="ECO:0000256" key="1">
    <source>
        <dbReference type="ARBA" id="ARBA00004687"/>
    </source>
</evidence>
<comment type="pathway">
    <text evidence="1">Glycolipid biosynthesis; glycosylphosphatidylinositol-anchor biosynthesis.</text>
</comment>
<dbReference type="PRINTS" id="PR00776">
    <property type="entry name" value="HEMOGLOBNASE"/>
</dbReference>
<dbReference type="PANTHER" id="PTHR48067">
    <property type="entry name" value="GPI-ANCHOR TRANSAMIDASE"/>
    <property type="match status" value="1"/>
</dbReference>
<evidence type="ECO:0000313" key="5">
    <source>
        <dbReference type="EMBL" id="WEL39502.1"/>
    </source>
</evidence>
<evidence type="ECO:0000256" key="2">
    <source>
        <dbReference type="ARBA" id="ARBA00009941"/>
    </source>
</evidence>
<keyword evidence="3" id="KW-0337">GPI-anchor biosynthesis</keyword>
<accession>A0ABY8CQ31</accession>
<evidence type="ECO:0000313" key="6">
    <source>
        <dbReference type="Proteomes" id="UP001217963"/>
    </source>
</evidence>
<protein>
    <submittedName>
        <fullName evidence="5">Asparaginyl endopeptidase 1</fullName>
    </submittedName>
</protein>
<keyword evidence="6" id="KW-1185">Reference proteome</keyword>
<evidence type="ECO:0000256" key="4">
    <source>
        <dbReference type="ARBA" id="ARBA00022729"/>
    </source>
</evidence>